<dbReference type="Proteomes" id="UP000308430">
    <property type="component" value="Unassembled WGS sequence"/>
</dbReference>
<dbReference type="OrthoDB" id="8564678at2"/>
<name>A0A4V3WB49_9RHOO</name>
<dbReference type="EMBL" id="SSOC01000008">
    <property type="protein sequence ID" value="THF61862.1"/>
    <property type="molecule type" value="Genomic_DNA"/>
</dbReference>
<evidence type="ECO:0000313" key="1">
    <source>
        <dbReference type="EMBL" id="THF61862.1"/>
    </source>
</evidence>
<dbReference type="AlphaFoldDB" id="A0A4V3WB49"/>
<keyword evidence="2" id="KW-1185">Reference proteome</keyword>
<protein>
    <submittedName>
        <fullName evidence="1">Phenol hydroxylase</fullName>
    </submittedName>
</protein>
<reference evidence="1 2" key="1">
    <citation type="submission" date="2019-04" db="EMBL/GenBank/DDBJ databases">
        <title>Azoarcus nasutitermitis sp. nov. isolated from termite nest.</title>
        <authorList>
            <person name="Lin S.-Y."/>
            <person name="Hameed A."/>
            <person name="Hsu Y.-H."/>
            <person name="Young C.-C."/>
        </authorList>
    </citation>
    <scope>NUCLEOTIDE SEQUENCE [LARGE SCALE GENOMIC DNA]</scope>
    <source>
        <strain evidence="1 2">CC-YHH838</strain>
    </source>
</reference>
<dbReference type="RefSeq" id="WP_136349947.1">
    <property type="nucleotide sequence ID" value="NZ_SSOC01000008.1"/>
</dbReference>
<gene>
    <name evidence="1" type="ORF">E6C76_19570</name>
</gene>
<dbReference type="Pfam" id="PF06099">
    <property type="entry name" value="Phenol_hyd_sub"/>
    <property type="match status" value="1"/>
</dbReference>
<sequence length="83" mass="9830">MNTEKPEIDVNLKFVRLIERRPDGFVEFEFAIGEPDLCVELLLPEEGFRQFCRSNAVQFLPPREATGSDWEWGLREATRQRFR</sequence>
<proteinExistence type="predicted"/>
<dbReference type="InterPro" id="IPR010353">
    <property type="entry name" value="DmpK"/>
</dbReference>
<comment type="caution">
    <text evidence="1">The sequence shown here is derived from an EMBL/GenBank/DDBJ whole genome shotgun (WGS) entry which is preliminary data.</text>
</comment>
<evidence type="ECO:0000313" key="2">
    <source>
        <dbReference type="Proteomes" id="UP000308430"/>
    </source>
</evidence>
<organism evidence="1 2">
    <name type="scientific">Pseudothauera nasutitermitis</name>
    <dbReference type="NCBI Taxonomy" id="2565930"/>
    <lineage>
        <taxon>Bacteria</taxon>
        <taxon>Pseudomonadati</taxon>
        <taxon>Pseudomonadota</taxon>
        <taxon>Betaproteobacteria</taxon>
        <taxon>Rhodocyclales</taxon>
        <taxon>Zoogloeaceae</taxon>
        <taxon>Pseudothauera</taxon>
    </lineage>
</organism>
<accession>A0A4V3WB49</accession>